<keyword evidence="5 6" id="KW-0408">Iron</keyword>
<keyword evidence="4 6" id="KW-0560">Oxidoreductase</keyword>
<protein>
    <submittedName>
        <fullName evidence="7">Uncharacterized protein</fullName>
    </submittedName>
</protein>
<proteinExistence type="inferred from homology"/>
<evidence type="ECO:0000256" key="3">
    <source>
        <dbReference type="ARBA" id="ARBA00022896"/>
    </source>
</evidence>
<sequence length="376" mass="42249">MSITDSTNELPLQDETDAFLDRLRELEAFDNSRGGVKGLVDAGVVTIPKIFIRPQDELCQDKLNACLLGDVQVPIVDLGGIEFCVEKRREVVNEIRVASMTWGFFQVVNHGIPVEVMDEMIGGVRMFHEQDLELKREFYSHDHMKTVRYDSSIDLFRSRFAKWRDTLNISLLVPGDFKPDHLPPICRDITMKYMNEATNLGHALFDLLSEALGLDRNQLRSLDCANGRKFVGHYYPACPEPELTLGANKHTDPSFLTILLQDSIGGLQFLHENQWIDVLPLEGSLVVNIGDLLQIVSNDIFRSAEHRVLANHAGPRISVASFFTGIVVPKQVYGPIKELIPAGNGAIYKEFVVSEYIKRFYSRSGDLSGVDSLKLS</sequence>
<dbReference type="InterPro" id="IPR005123">
    <property type="entry name" value="Oxoglu/Fe-dep_dioxygenase_dom"/>
</dbReference>
<dbReference type="PANTHER" id="PTHR10209:SF429">
    <property type="entry name" value="1-AMINOCYCLOPROPANE-1-CARBOXYLATE OXIDASE HOMOLOG 1-LIKE"/>
    <property type="match status" value="1"/>
</dbReference>
<evidence type="ECO:0000256" key="2">
    <source>
        <dbReference type="ARBA" id="ARBA00022723"/>
    </source>
</evidence>
<dbReference type="Gramene" id="KZN09676">
    <property type="protein sequence ID" value="KZN09676"/>
    <property type="gene ID" value="DCAR_002332"/>
</dbReference>
<dbReference type="Pfam" id="PF14226">
    <property type="entry name" value="DIOX_N"/>
    <property type="match status" value="1"/>
</dbReference>
<dbReference type="PANTHER" id="PTHR10209">
    <property type="entry name" value="OXIDOREDUCTASE, 2OG-FE II OXYGENASE FAMILY PROTEIN"/>
    <property type="match status" value="1"/>
</dbReference>
<reference evidence="7" key="1">
    <citation type="journal article" date="2016" name="Nat. Genet.">
        <title>A high-quality carrot genome assembly provides new insights into carotenoid accumulation and asterid genome evolution.</title>
        <authorList>
            <person name="Iorizzo M."/>
            <person name="Ellison S."/>
            <person name="Senalik D."/>
            <person name="Zeng P."/>
            <person name="Satapoomin P."/>
            <person name="Huang J."/>
            <person name="Bowman M."/>
            <person name="Iovene M."/>
            <person name="Sanseverino W."/>
            <person name="Cavagnaro P."/>
            <person name="Yildiz M."/>
            <person name="Macko-Podgorni A."/>
            <person name="Moranska E."/>
            <person name="Grzebelus E."/>
            <person name="Grzebelus D."/>
            <person name="Ashrafi H."/>
            <person name="Zheng Z."/>
            <person name="Cheng S."/>
            <person name="Spooner D."/>
            <person name="Van Deynze A."/>
            <person name="Simon P."/>
        </authorList>
    </citation>
    <scope>NUCLEOTIDE SEQUENCE</scope>
    <source>
        <tissue evidence="7">Leaf</tissue>
    </source>
</reference>
<dbReference type="Proteomes" id="UP000077755">
    <property type="component" value="Chromosome 1"/>
</dbReference>
<gene>
    <name evidence="7" type="ORF">DCAR_0102420</name>
</gene>
<dbReference type="Pfam" id="PF03171">
    <property type="entry name" value="2OG-FeII_Oxy"/>
    <property type="match status" value="1"/>
</dbReference>
<dbReference type="InterPro" id="IPR026992">
    <property type="entry name" value="DIOX_N"/>
</dbReference>
<dbReference type="InterPro" id="IPR044861">
    <property type="entry name" value="IPNS-like_FE2OG_OXY"/>
</dbReference>
<dbReference type="GO" id="GO:0046872">
    <property type="term" value="F:metal ion binding"/>
    <property type="evidence" value="ECO:0007669"/>
    <property type="project" value="UniProtKB-KW"/>
</dbReference>
<evidence type="ECO:0000256" key="4">
    <source>
        <dbReference type="ARBA" id="ARBA00023002"/>
    </source>
</evidence>
<dbReference type="GO" id="GO:0016705">
    <property type="term" value="F:oxidoreductase activity, acting on paired donors, with incorporation or reduction of molecular oxygen"/>
    <property type="evidence" value="ECO:0007669"/>
    <property type="project" value="UniProtKB-ARBA"/>
</dbReference>
<dbReference type="AlphaFoldDB" id="A0A162AIQ3"/>
<evidence type="ECO:0000313" key="7">
    <source>
        <dbReference type="EMBL" id="WOG83245.1"/>
    </source>
</evidence>
<dbReference type="InterPro" id="IPR027443">
    <property type="entry name" value="IPNS-like_sf"/>
</dbReference>
<organism evidence="7 8">
    <name type="scientific">Daucus carota subsp. sativus</name>
    <name type="common">Carrot</name>
    <dbReference type="NCBI Taxonomy" id="79200"/>
    <lineage>
        <taxon>Eukaryota</taxon>
        <taxon>Viridiplantae</taxon>
        <taxon>Streptophyta</taxon>
        <taxon>Embryophyta</taxon>
        <taxon>Tracheophyta</taxon>
        <taxon>Spermatophyta</taxon>
        <taxon>Magnoliopsida</taxon>
        <taxon>eudicotyledons</taxon>
        <taxon>Gunneridae</taxon>
        <taxon>Pentapetalae</taxon>
        <taxon>asterids</taxon>
        <taxon>campanulids</taxon>
        <taxon>Apiales</taxon>
        <taxon>Apiaceae</taxon>
        <taxon>Apioideae</taxon>
        <taxon>Scandiceae</taxon>
        <taxon>Daucinae</taxon>
        <taxon>Daucus</taxon>
        <taxon>Daucus sect. Daucus</taxon>
    </lineage>
</organism>
<dbReference type="KEGG" id="dcr:108215373"/>
<dbReference type="OMA" id="HRAIANH"/>
<name>A0A162AIQ3_DAUCS</name>
<dbReference type="GO" id="GO:0031418">
    <property type="term" value="F:L-ascorbic acid binding"/>
    <property type="evidence" value="ECO:0007669"/>
    <property type="project" value="UniProtKB-KW"/>
</dbReference>
<evidence type="ECO:0000256" key="5">
    <source>
        <dbReference type="ARBA" id="ARBA00023004"/>
    </source>
</evidence>
<dbReference type="EMBL" id="CP093343">
    <property type="protein sequence ID" value="WOG83245.1"/>
    <property type="molecule type" value="Genomic_DNA"/>
</dbReference>
<evidence type="ECO:0000313" key="8">
    <source>
        <dbReference type="Proteomes" id="UP000077755"/>
    </source>
</evidence>
<keyword evidence="8" id="KW-1185">Reference proteome</keyword>
<comment type="similarity">
    <text evidence="1 6">Belongs to the iron/ascorbate-dependent oxidoreductase family.</text>
</comment>
<dbReference type="PROSITE" id="PS51471">
    <property type="entry name" value="FE2OG_OXY"/>
    <property type="match status" value="1"/>
</dbReference>
<keyword evidence="2 6" id="KW-0479">Metal-binding</keyword>
<keyword evidence="3" id="KW-0847">Vitamin C</keyword>
<reference evidence="7" key="2">
    <citation type="submission" date="2022-03" db="EMBL/GenBank/DDBJ databases">
        <title>Draft title - Genomic analysis of global carrot germplasm unveils the trajectory of domestication and the origin of high carotenoid orange carrot.</title>
        <authorList>
            <person name="Iorizzo M."/>
            <person name="Ellison S."/>
            <person name="Senalik D."/>
            <person name="Macko-Podgorni A."/>
            <person name="Grzebelus D."/>
            <person name="Bostan H."/>
            <person name="Rolling W."/>
            <person name="Curaba J."/>
            <person name="Simon P."/>
        </authorList>
    </citation>
    <scope>NUCLEOTIDE SEQUENCE</scope>
    <source>
        <tissue evidence="7">Leaf</tissue>
    </source>
</reference>
<evidence type="ECO:0000256" key="1">
    <source>
        <dbReference type="ARBA" id="ARBA00008056"/>
    </source>
</evidence>
<dbReference type="SUPFAM" id="SSF51197">
    <property type="entry name" value="Clavaminate synthase-like"/>
    <property type="match status" value="1"/>
</dbReference>
<dbReference type="FunFam" id="2.60.120.330:FF:000005">
    <property type="entry name" value="1-aminocyclopropane-1-carboxylate oxidase homolog 1"/>
    <property type="match status" value="1"/>
</dbReference>
<dbReference type="Gene3D" id="2.60.120.330">
    <property type="entry name" value="B-lactam Antibiotic, Isopenicillin N Synthase, Chain"/>
    <property type="match status" value="1"/>
</dbReference>
<accession>A0A162AIQ3</accession>
<dbReference type="OrthoDB" id="288590at2759"/>
<evidence type="ECO:0000256" key="6">
    <source>
        <dbReference type="RuleBase" id="RU003682"/>
    </source>
</evidence>
<dbReference type="GO" id="GO:0051213">
    <property type="term" value="F:dioxygenase activity"/>
    <property type="evidence" value="ECO:0007669"/>
    <property type="project" value="UniProtKB-ARBA"/>
</dbReference>